<keyword evidence="6" id="KW-0769">Symport</keyword>
<evidence type="ECO:0000313" key="10">
    <source>
        <dbReference type="EMBL" id="TDT62792.1"/>
    </source>
</evidence>
<evidence type="ECO:0000256" key="7">
    <source>
        <dbReference type="ARBA" id="ARBA00022989"/>
    </source>
</evidence>
<dbReference type="Gene3D" id="3.40.980.20">
    <property type="entry name" value="Four-carbon acid sugar kinase, nucleotide binding domain"/>
    <property type="match status" value="1"/>
</dbReference>
<evidence type="ECO:0000256" key="4">
    <source>
        <dbReference type="ARBA" id="ARBA00022597"/>
    </source>
</evidence>
<dbReference type="Pfam" id="PF03812">
    <property type="entry name" value="KdgT"/>
    <property type="match status" value="1"/>
</dbReference>
<feature type="transmembrane region" description="Helical" evidence="9">
    <location>
        <begin position="20"/>
        <end position="39"/>
    </location>
</feature>
<evidence type="ECO:0000256" key="5">
    <source>
        <dbReference type="ARBA" id="ARBA00022692"/>
    </source>
</evidence>
<name>A0A4R7KSV6_9CLOT</name>
<keyword evidence="4" id="KW-0762">Sugar transport</keyword>
<protein>
    <submittedName>
        <fullName evidence="10">Putative nucleotide-binding sugar-metabolising enzyme</fullName>
    </submittedName>
</protein>
<keyword evidence="3" id="KW-1003">Cell membrane</keyword>
<sequence>MIVLGAALDFKTIIKAGAPGLLLGFMVVILTGLAGYYTYSLFGVKKAVGAAIGTTDGSAVATPSAIAAADPRLADMEIVSKVKVSGLFLTGGDTAIGVIKNLGSGGSKILSELLPGIPLMSLKGGNWDGLKAVTKAGAFGKEDSIDYCIKRLKEKC</sequence>
<gene>
    <name evidence="10" type="ORF">EDD71_10365</name>
</gene>
<dbReference type="InterPro" id="IPR004684">
    <property type="entry name" value="2keto-3dGluconate_permease"/>
</dbReference>
<dbReference type="GO" id="GO:0015649">
    <property type="term" value="F:2-keto-3-deoxygluconate:proton symporter activity"/>
    <property type="evidence" value="ECO:0007669"/>
    <property type="project" value="InterPro"/>
</dbReference>
<comment type="caution">
    <text evidence="10">The sequence shown here is derived from an EMBL/GenBank/DDBJ whole genome shotgun (WGS) entry which is preliminary data.</text>
</comment>
<dbReference type="AlphaFoldDB" id="A0A4R7KSV6"/>
<evidence type="ECO:0000256" key="6">
    <source>
        <dbReference type="ARBA" id="ARBA00022847"/>
    </source>
</evidence>
<accession>A0A4R7KSV6</accession>
<proteinExistence type="inferred from homology"/>
<keyword evidence="7 9" id="KW-1133">Transmembrane helix</keyword>
<dbReference type="SUPFAM" id="SSF142764">
    <property type="entry name" value="YgbK-like"/>
    <property type="match status" value="1"/>
</dbReference>
<evidence type="ECO:0000256" key="3">
    <source>
        <dbReference type="ARBA" id="ARBA00022475"/>
    </source>
</evidence>
<dbReference type="EMBL" id="SOAZ01000003">
    <property type="protein sequence ID" value="TDT62792.1"/>
    <property type="molecule type" value="Genomic_DNA"/>
</dbReference>
<reference evidence="10 11" key="1">
    <citation type="submission" date="2019-03" db="EMBL/GenBank/DDBJ databases">
        <title>Genomic Encyclopedia of Type Strains, Phase IV (KMG-IV): sequencing the most valuable type-strain genomes for metagenomic binning, comparative biology and taxonomic classification.</title>
        <authorList>
            <person name="Goeker M."/>
        </authorList>
    </citation>
    <scope>NUCLEOTIDE SEQUENCE [LARGE SCALE GENOMIC DNA]</scope>
    <source>
        <strain evidence="10 11">DSM 24455</strain>
    </source>
</reference>
<organism evidence="10 11">
    <name type="scientific">Fonticella tunisiensis</name>
    <dbReference type="NCBI Taxonomy" id="1096341"/>
    <lineage>
        <taxon>Bacteria</taxon>
        <taxon>Bacillati</taxon>
        <taxon>Bacillota</taxon>
        <taxon>Clostridia</taxon>
        <taxon>Eubacteriales</taxon>
        <taxon>Clostridiaceae</taxon>
        <taxon>Fonticella</taxon>
    </lineage>
</organism>
<keyword evidence="8 9" id="KW-0472">Membrane</keyword>
<evidence type="ECO:0000256" key="2">
    <source>
        <dbReference type="ARBA" id="ARBA00022448"/>
    </source>
</evidence>
<dbReference type="GO" id="GO:0016020">
    <property type="term" value="C:membrane"/>
    <property type="evidence" value="ECO:0007669"/>
    <property type="project" value="InterPro"/>
</dbReference>
<dbReference type="Proteomes" id="UP000295325">
    <property type="component" value="Unassembled WGS sequence"/>
</dbReference>
<evidence type="ECO:0000256" key="8">
    <source>
        <dbReference type="ARBA" id="ARBA00023136"/>
    </source>
</evidence>
<comment type="similarity">
    <text evidence="1">Belongs to the KdgT transporter family.</text>
</comment>
<keyword evidence="11" id="KW-1185">Reference proteome</keyword>
<keyword evidence="2" id="KW-0813">Transport</keyword>
<evidence type="ECO:0000313" key="11">
    <source>
        <dbReference type="Proteomes" id="UP000295325"/>
    </source>
</evidence>
<evidence type="ECO:0000256" key="1">
    <source>
        <dbReference type="ARBA" id="ARBA00006430"/>
    </source>
</evidence>
<keyword evidence="5 9" id="KW-0812">Transmembrane</keyword>
<evidence type="ECO:0000256" key="9">
    <source>
        <dbReference type="SAM" id="Phobius"/>
    </source>
</evidence>
<dbReference type="InterPro" id="IPR042213">
    <property type="entry name" value="NBD_C_sf"/>
</dbReference>